<dbReference type="PANTHER" id="PTHR10357:SF213">
    <property type="entry name" value="ALPHA AMYLASE CATALYTIC REGION"/>
    <property type="match status" value="1"/>
</dbReference>
<sequence length="663" mass="72283">MTSTSRRRRARPDLDAVGDVLAPLSPDRRELFALRVERWWGDVHDGLMAVHAPEDAEALGRRLLRSAATAYAERDPELHRLDLARTLAPDWFQRPEVLGYAAYADRFSGTASSPGTLDGVRERLPLLEELGVTYLHLMPLLLPREGDSDGGYAVADYRRVRPDLGTTDDLRALARDLRSRGISLVLDLVLNHVAREHPWAVAARSGTADERAHHRRYFHLFDDRALPDAYERSLPEVFPDTAPGSFTWDSELGAWVWTTFNTFQWDLDWSCPDVLAEMVDVVLHLAGLGVEVLRLDAVAFLWKRLGTSCQNQPEVHALTQVLRAVTRVACPGVLLKAEAIVAPTDLVHYLGTGRHVGRVSDLAYHNTLMVQVWSMLAAGDVRLATTALQALPPVPPSTAWITYVRCHDDIGWAVGDDDAAAAGLDGHAHRSFLSDWYSGAFPGSTATGLVFQENPATGDRRISGSSSALVGLEAALARGGRSGDEDVDLAVGRLLLAHALVLVWGGVPVLWMGDELGHPGDAGWAGEPGHEDDNRWVHRPRLSEELLAQRHDPSTVAGTVFAGIRHLARTRASLPHLHASVASQVLDPGDPGVLVVLRAHPEGDLLVLANVTSGWRPFPAERLAHHGVADAVDALSGRVPERGGDGQLWLPPYGVVWLVADGR</sequence>
<dbReference type="InterPro" id="IPR006047">
    <property type="entry name" value="GH13_cat_dom"/>
</dbReference>
<dbReference type="SMART" id="SM00642">
    <property type="entry name" value="Aamy"/>
    <property type="match status" value="1"/>
</dbReference>
<proteinExistence type="predicted"/>
<dbReference type="PANTHER" id="PTHR10357">
    <property type="entry name" value="ALPHA-AMYLASE FAMILY MEMBER"/>
    <property type="match status" value="1"/>
</dbReference>
<dbReference type="InterPro" id="IPR017853">
    <property type="entry name" value="GH"/>
</dbReference>
<dbReference type="CDD" id="cd11324">
    <property type="entry name" value="AmyAc_Amylosucrase"/>
    <property type="match status" value="1"/>
</dbReference>
<dbReference type="InterPro" id="IPR055218">
    <property type="entry name" value="Amylosucrase_C"/>
</dbReference>
<dbReference type="Gene3D" id="1.10.1740.10">
    <property type="match status" value="1"/>
</dbReference>
<dbReference type="SUPFAM" id="SSF51445">
    <property type="entry name" value="(Trans)glycosidases"/>
    <property type="match status" value="1"/>
</dbReference>
<protein>
    <submittedName>
        <fullName evidence="2">Amylosucrase</fullName>
    </submittedName>
</protein>
<dbReference type="EMBL" id="JBBIAA010000010">
    <property type="protein sequence ID" value="MEJ5945699.1"/>
    <property type="molecule type" value="Genomic_DNA"/>
</dbReference>
<keyword evidence="3" id="KW-1185">Reference proteome</keyword>
<organism evidence="2 3">
    <name type="scientific">Pseudokineococcus basanitobsidens</name>
    <dbReference type="NCBI Taxonomy" id="1926649"/>
    <lineage>
        <taxon>Bacteria</taxon>
        <taxon>Bacillati</taxon>
        <taxon>Actinomycetota</taxon>
        <taxon>Actinomycetes</taxon>
        <taxon>Kineosporiales</taxon>
        <taxon>Kineosporiaceae</taxon>
        <taxon>Pseudokineococcus</taxon>
    </lineage>
</organism>
<comment type="caution">
    <text evidence="2">The sequence shown here is derived from an EMBL/GenBank/DDBJ whole genome shotgun (WGS) entry which is preliminary data.</text>
</comment>
<dbReference type="Pfam" id="PF22582">
    <property type="entry name" value="Amylosucrase_C-like"/>
    <property type="match status" value="1"/>
</dbReference>
<dbReference type="Gene3D" id="2.60.40.1180">
    <property type="entry name" value="Golgi alpha-mannosidase II"/>
    <property type="match status" value="1"/>
</dbReference>
<dbReference type="Proteomes" id="UP001387100">
    <property type="component" value="Unassembled WGS sequence"/>
</dbReference>
<evidence type="ECO:0000313" key="3">
    <source>
        <dbReference type="Proteomes" id="UP001387100"/>
    </source>
</evidence>
<reference evidence="2 3" key="1">
    <citation type="journal article" date="2017" name="Int. J. Syst. Evol. Microbiol.">
        <title>Pseudokineococcus basanitobsidens sp. nov., isolated from volcanic rock.</title>
        <authorList>
            <person name="Lee D.W."/>
            <person name="Park M.Y."/>
            <person name="Kim J.J."/>
            <person name="Kim B.S."/>
        </authorList>
    </citation>
    <scope>NUCLEOTIDE SEQUENCE [LARGE SCALE GENOMIC DNA]</scope>
    <source>
        <strain evidence="2 3">DSM 103726</strain>
    </source>
</reference>
<dbReference type="Pfam" id="PF00128">
    <property type="entry name" value="Alpha-amylase"/>
    <property type="match status" value="1"/>
</dbReference>
<dbReference type="InterPro" id="IPR045857">
    <property type="entry name" value="O16G_dom_2"/>
</dbReference>
<feature type="domain" description="Glycosyl hydrolase family 13 catalytic" evidence="1">
    <location>
        <begin position="101"/>
        <end position="550"/>
    </location>
</feature>
<accession>A0ABU8RKS1</accession>
<dbReference type="InterPro" id="IPR044077">
    <property type="entry name" value="Amylosucrase"/>
</dbReference>
<dbReference type="RefSeq" id="WP_339575083.1">
    <property type="nucleotide sequence ID" value="NZ_JBBIAA010000010.1"/>
</dbReference>
<gene>
    <name evidence="2" type="ORF">WDZ17_10390</name>
</gene>
<dbReference type="Gene3D" id="3.20.20.80">
    <property type="entry name" value="Glycosidases"/>
    <property type="match status" value="1"/>
</dbReference>
<dbReference type="Gene3D" id="3.90.400.10">
    <property type="entry name" value="Oligo-1,6-glucosidase, Domain 2"/>
    <property type="match status" value="1"/>
</dbReference>
<evidence type="ECO:0000313" key="2">
    <source>
        <dbReference type="EMBL" id="MEJ5945699.1"/>
    </source>
</evidence>
<name>A0ABU8RKS1_9ACTN</name>
<evidence type="ECO:0000259" key="1">
    <source>
        <dbReference type="SMART" id="SM00642"/>
    </source>
</evidence>
<dbReference type="InterPro" id="IPR013780">
    <property type="entry name" value="Glyco_hydro_b"/>
</dbReference>